<feature type="transmembrane region" description="Helical" evidence="1">
    <location>
        <begin position="78"/>
        <end position="99"/>
    </location>
</feature>
<reference evidence="2" key="1">
    <citation type="journal article" date="2020" name="mSystems">
        <title>Genome- and Community-Level Interaction Insights into Carbon Utilization and Element Cycling Functions of Hydrothermarchaeota in Hydrothermal Sediment.</title>
        <authorList>
            <person name="Zhou Z."/>
            <person name="Liu Y."/>
            <person name="Xu W."/>
            <person name="Pan J."/>
            <person name="Luo Z.H."/>
            <person name="Li M."/>
        </authorList>
    </citation>
    <scope>NUCLEOTIDE SEQUENCE [LARGE SCALE GENOMIC DNA]</scope>
    <source>
        <strain evidence="2">SpSt-508</strain>
    </source>
</reference>
<gene>
    <name evidence="2" type="ORF">ENS64_11100</name>
</gene>
<dbReference type="InterPro" id="IPR034804">
    <property type="entry name" value="SQR/QFR_C/D"/>
</dbReference>
<dbReference type="NCBIfam" id="TIGR02046">
    <property type="entry name" value="sdhC_b558_fam"/>
    <property type="match status" value="1"/>
</dbReference>
<keyword evidence="1" id="KW-0812">Transmembrane</keyword>
<evidence type="ECO:0000256" key="1">
    <source>
        <dbReference type="SAM" id="Phobius"/>
    </source>
</evidence>
<accession>A0A7C4LR57</accession>
<feature type="transmembrane region" description="Helical" evidence="1">
    <location>
        <begin position="120"/>
        <end position="145"/>
    </location>
</feature>
<dbReference type="Gene3D" id="1.20.1300.10">
    <property type="entry name" value="Fumarate reductase/succinate dehydrogenase, transmembrane subunit"/>
    <property type="match status" value="1"/>
</dbReference>
<feature type="transmembrane region" description="Helical" evidence="1">
    <location>
        <begin position="33"/>
        <end position="58"/>
    </location>
</feature>
<keyword evidence="1" id="KW-1133">Transmembrane helix</keyword>
<organism evidence="2">
    <name type="scientific">Schlesneria paludicola</name>
    <dbReference type="NCBI Taxonomy" id="360056"/>
    <lineage>
        <taxon>Bacteria</taxon>
        <taxon>Pseudomonadati</taxon>
        <taxon>Planctomycetota</taxon>
        <taxon>Planctomycetia</taxon>
        <taxon>Planctomycetales</taxon>
        <taxon>Planctomycetaceae</taxon>
        <taxon>Schlesneria</taxon>
    </lineage>
</organism>
<dbReference type="EMBL" id="DSVQ01000015">
    <property type="protein sequence ID" value="HGT39791.1"/>
    <property type="molecule type" value="Genomic_DNA"/>
</dbReference>
<sequence>MDTAAADPKPSVVEKLNLRWLHRLLTSSIGRKFVMGLTGLGLCGFLVVHLAGNLLLYAGPESFDRYAHALHEQEWLPLAEAGLFALFLLHIYLAFVTAAENRAARHTGYALKQSKRRDLVWEWPAHNWMFLSGAVVLGFLILHLVDMKFEARPDVDYAGKGPYAVTVSVLRNPYSAAVYLLGTAILGFHLAHGFASAFQSLGLSHPKYTPLIKSFGYVFAVVIAAGFFSLPLSAWVLPHMAAAVQVERGDAAPTP</sequence>
<dbReference type="SUPFAM" id="SSF81343">
    <property type="entry name" value="Fumarate reductase respiratory complex transmembrane subunits"/>
    <property type="match status" value="1"/>
</dbReference>
<name>A0A7C4LR57_9PLAN</name>
<dbReference type="GO" id="GO:0016020">
    <property type="term" value="C:membrane"/>
    <property type="evidence" value="ECO:0007669"/>
    <property type="project" value="InterPro"/>
</dbReference>
<dbReference type="AlphaFoldDB" id="A0A7C4LR57"/>
<comment type="caution">
    <text evidence="2">The sequence shown here is derived from an EMBL/GenBank/DDBJ whole genome shotgun (WGS) entry which is preliminary data.</text>
</comment>
<protein>
    <submittedName>
        <fullName evidence="2">Succinate dehydrogenase cytochrome b subunit</fullName>
    </submittedName>
</protein>
<keyword evidence="1" id="KW-0472">Membrane</keyword>
<dbReference type="InterPro" id="IPR011138">
    <property type="entry name" value="Cytochrome_b-558"/>
</dbReference>
<feature type="transmembrane region" description="Helical" evidence="1">
    <location>
        <begin position="176"/>
        <end position="195"/>
    </location>
</feature>
<proteinExistence type="predicted"/>
<evidence type="ECO:0000313" key="2">
    <source>
        <dbReference type="EMBL" id="HGT39791.1"/>
    </source>
</evidence>
<feature type="transmembrane region" description="Helical" evidence="1">
    <location>
        <begin position="215"/>
        <end position="237"/>
    </location>
</feature>
<dbReference type="CDD" id="cd03498">
    <property type="entry name" value="SQR_TypeB_2_TM"/>
    <property type="match status" value="1"/>
</dbReference>